<feature type="transmembrane region" description="Helical" evidence="9">
    <location>
        <begin position="527"/>
        <end position="548"/>
    </location>
</feature>
<feature type="transmembrane region" description="Helical" evidence="9">
    <location>
        <begin position="369"/>
        <end position="389"/>
    </location>
</feature>
<evidence type="ECO:0000256" key="6">
    <source>
        <dbReference type="ARBA" id="ARBA00023170"/>
    </source>
</evidence>
<dbReference type="GO" id="GO:0007214">
    <property type="term" value="P:gamma-aminobutyric acid signaling pathway"/>
    <property type="evidence" value="ECO:0007669"/>
    <property type="project" value="TreeGrafter"/>
</dbReference>
<evidence type="ECO:0000256" key="5">
    <source>
        <dbReference type="ARBA" id="ARBA00023136"/>
    </source>
</evidence>
<dbReference type="GO" id="GO:0038039">
    <property type="term" value="C:G protein-coupled receptor heterodimeric complex"/>
    <property type="evidence" value="ECO:0007669"/>
    <property type="project" value="TreeGrafter"/>
</dbReference>
<evidence type="ECO:0000256" key="2">
    <source>
        <dbReference type="ARBA" id="ARBA00022692"/>
    </source>
</evidence>
<dbReference type="PRINTS" id="PR00248">
    <property type="entry name" value="GPCRMGR"/>
</dbReference>
<dbReference type="Gene3D" id="3.40.50.2300">
    <property type="match status" value="2"/>
</dbReference>
<evidence type="ECO:0000259" key="10">
    <source>
        <dbReference type="PROSITE" id="PS50259"/>
    </source>
</evidence>
<comment type="subcellular location">
    <subcellularLocation>
        <location evidence="1">Membrane</location>
        <topology evidence="1">Multi-pass membrane protein</topology>
    </subcellularLocation>
</comment>
<reference evidence="11 12" key="1">
    <citation type="submission" date="2016-07" db="EMBL/GenBank/DDBJ databases">
        <title>Pervasive Adenine N6-methylation of Active Genes in Fungi.</title>
        <authorList>
            <consortium name="DOE Joint Genome Institute"/>
            <person name="Mondo S.J."/>
            <person name="Dannebaum R.O."/>
            <person name="Kuo R.C."/>
            <person name="Labutti K."/>
            <person name="Haridas S."/>
            <person name="Kuo A."/>
            <person name="Salamov A."/>
            <person name="Ahrendt S.R."/>
            <person name="Lipzen A."/>
            <person name="Sullivan W."/>
            <person name="Andreopoulos W.B."/>
            <person name="Clum A."/>
            <person name="Lindquist E."/>
            <person name="Daum C."/>
            <person name="Ramamoorthy G.K."/>
            <person name="Gryganskyi A."/>
            <person name="Culley D."/>
            <person name="Magnuson J.K."/>
            <person name="James T.Y."/>
            <person name="O'Malley M.A."/>
            <person name="Stajich J.E."/>
            <person name="Spatafora J.W."/>
            <person name="Visel A."/>
            <person name="Grigoriev I.V."/>
        </authorList>
    </citation>
    <scope>NUCLEOTIDE SEQUENCE [LARGE SCALE GENOMIC DNA]</scope>
    <source>
        <strain evidence="11 12">PL171</strain>
    </source>
</reference>
<comment type="caution">
    <text evidence="11">The sequence shown here is derived from an EMBL/GenBank/DDBJ whole genome shotgun (WGS) entry which is preliminary data.</text>
</comment>
<dbReference type="GO" id="GO:0004965">
    <property type="term" value="F:G protein-coupled GABA receptor activity"/>
    <property type="evidence" value="ECO:0007669"/>
    <property type="project" value="InterPro"/>
</dbReference>
<name>A0A1Y2HMG3_9FUNG</name>
<dbReference type="InterPro" id="IPR002455">
    <property type="entry name" value="GPCR3_GABA-B"/>
</dbReference>
<feature type="transmembrane region" description="Helical" evidence="9">
    <location>
        <begin position="560"/>
        <end position="588"/>
    </location>
</feature>
<dbReference type="InterPro" id="IPR001828">
    <property type="entry name" value="ANF_lig-bd_rcpt"/>
</dbReference>
<feature type="transmembrane region" description="Helical" evidence="9">
    <location>
        <begin position="338"/>
        <end position="357"/>
    </location>
</feature>
<keyword evidence="8" id="KW-0807">Transducer</keyword>
<sequence length="644" mass="70940">MAGDYTSRVTSPTALAVGSTFKMFMCSGTSTSSELSDKTDFPRFMRSIPDDPQNGRSLAAFVRNMGWSTVATIACTDSYGTSISTAFFSYVPDFNITIGMKQFFEPETRDVRFQLRAIKESGLRVIMLFGLAFEAQTVLPQALELGMVGPDYVWIGGEGMLDVFLRRVEPGLLPTLKKAAQGLMVSYPSVATNRLTTVLMDAWNSVYPNRLIVPYAMMYSECVLALARGLIRVCSLSFPACTSGHCHLTSHSAFIYFLHPFQGVTGDVSFAPNGDRQGEYLVYNFREGVYRPVYQILTNNTQIQIDTPQFFDGTPKIPSDRPKPAALFARWSDSSAQIAVALIALTSALILVCSAYIAKYRHSQTVKQLSFNFLMLISLGCLLWILAWVPQLDMPTLAGCMIQSWMYPTGISLILACSAAKAYRIWKIYDNAALGRKKRVTNGDLLIGVSAIMAIQWTLLTIGTVYAPPTPTIVGLAYPYARCVPSGTPLATTLVTVFQLGFLGILSLTVCFLGYQTRHVSKTFGESVWLFYAVQAVVLALCCLTPFQMLDFGEQRFAALWIHLFLSVYCVCFVYYALAGRVVVLIVLDKRHDTFSRTMEAFISATGATMNAGAVSSVMSVASAKGKVFTNSNVRRQIQPFSPN</sequence>
<evidence type="ECO:0000313" key="12">
    <source>
        <dbReference type="Proteomes" id="UP000193411"/>
    </source>
</evidence>
<dbReference type="Proteomes" id="UP000193411">
    <property type="component" value="Unassembled WGS sequence"/>
</dbReference>
<dbReference type="InterPro" id="IPR017978">
    <property type="entry name" value="GPCR_3_C"/>
</dbReference>
<evidence type="ECO:0000256" key="9">
    <source>
        <dbReference type="SAM" id="Phobius"/>
    </source>
</evidence>
<gene>
    <name evidence="11" type="ORF">BCR44DRAFT_118071</name>
</gene>
<evidence type="ECO:0000256" key="1">
    <source>
        <dbReference type="ARBA" id="ARBA00004141"/>
    </source>
</evidence>
<evidence type="ECO:0000313" key="11">
    <source>
        <dbReference type="EMBL" id="ORZ35749.1"/>
    </source>
</evidence>
<feature type="transmembrane region" description="Helical" evidence="9">
    <location>
        <begin position="445"/>
        <end position="467"/>
    </location>
</feature>
<dbReference type="EMBL" id="MCFL01000020">
    <property type="protein sequence ID" value="ORZ35749.1"/>
    <property type="molecule type" value="Genomic_DNA"/>
</dbReference>
<accession>A0A1Y2HMG3</accession>
<feature type="transmembrane region" description="Helical" evidence="9">
    <location>
        <begin position="405"/>
        <end position="424"/>
    </location>
</feature>
<dbReference type="InterPro" id="IPR028082">
    <property type="entry name" value="Peripla_BP_I"/>
</dbReference>
<evidence type="ECO:0000256" key="8">
    <source>
        <dbReference type="ARBA" id="ARBA00023224"/>
    </source>
</evidence>
<dbReference type="OrthoDB" id="5984008at2759"/>
<keyword evidence="6" id="KW-0675">Receptor</keyword>
<organism evidence="11 12">
    <name type="scientific">Catenaria anguillulae PL171</name>
    <dbReference type="NCBI Taxonomy" id="765915"/>
    <lineage>
        <taxon>Eukaryota</taxon>
        <taxon>Fungi</taxon>
        <taxon>Fungi incertae sedis</taxon>
        <taxon>Blastocladiomycota</taxon>
        <taxon>Blastocladiomycetes</taxon>
        <taxon>Blastocladiales</taxon>
        <taxon>Catenariaceae</taxon>
        <taxon>Catenaria</taxon>
    </lineage>
</organism>
<keyword evidence="5 9" id="KW-0472">Membrane</keyword>
<keyword evidence="4" id="KW-0297">G-protein coupled receptor</keyword>
<dbReference type="SUPFAM" id="SSF53822">
    <property type="entry name" value="Periplasmic binding protein-like I"/>
    <property type="match status" value="1"/>
</dbReference>
<dbReference type="Pfam" id="PF01094">
    <property type="entry name" value="ANF_receptor"/>
    <property type="match status" value="1"/>
</dbReference>
<evidence type="ECO:0000256" key="3">
    <source>
        <dbReference type="ARBA" id="ARBA00022989"/>
    </source>
</evidence>
<feature type="transmembrane region" description="Helical" evidence="9">
    <location>
        <begin position="487"/>
        <end position="515"/>
    </location>
</feature>
<proteinExistence type="predicted"/>
<dbReference type="InterPro" id="IPR000337">
    <property type="entry name" value="GPCR_3"/>
</dbReference>
<feature type="domain" description="G-protein coupled receptors family 3 profile" evidence="10">
    <location>
        <begin position="335"/>
        <end position="544"/>
    </location>
</feature>
<dbReference type="PROSITE" id="PS50259">
    <property type="entry name" value="G_PROTEIN_RECEP_F3_4"/>
    <property type="match status" value="1"/>
</dbReference>
<dbReference type="PANTHER" id="PTHR10519:SF20">
    <property type="entry name" value="G-PROTEIN COUPLED RECEPTOR 156-RELATED"/>
    <property type="match status" value="1"/>
</dbReference>
<protein>
    <submittedName>
        <fullName evidence="11">Periplasmic binding protein-like I</fullName>
    </submittedName>
</protein>
<evidence type="ECO:0000256" key="7">
    <source>
        <dbReference type="ARBA" id="ARBA00023180"/>
    </source>
</evidence>
<keyword evidence="3 9" id="KW-1133">Transmembrane helix</keyword>
<dbReference type="Pfam" id="PF00003">
    <property type="entry name" value="7tm_3"/>
    <property type="match status" value="1"/>
</dbReference>
<evidence type="ECO:0000256" key="4">
    <source>
        <dbReference type="ARBA" id="ARBA00023040"/>
    </source>
</evidence>
<dbReference type="AlphaFoldDB" id="A0A1Y2HMG3"/>
<keyword evidence="12" id="KW-1185">Reference proteome</keyword>
<dbReference type="PANTHER" id="PTHR10519">
    <property type="entry name" value="GABA-B RECEPTOR"/>
    <property type="match status" value="1"/>
</dbReference>
<keyword evidence="2 9" id="KW-0812">Transmembrane</keyword>
<keyword evidence="7" id="KW-0325">Glycoprotein</keyword>